<sequence>MHRHIAITIAALIGCVSCGAENPGVPDELVGASRSSTYPERGVVHWAPFDGWDDETISQAGRSKAIVVPMDRCFAKGSWKVIERLRELNPDIQIVAYLPVLLTYQLPADTTGLKEVLPFLFDYYDAVKSDWARTTTGDTLMIWPGGILLDPIADNDINRDLIAKIADLIEAYQEGGGPRIDGIMHDYFMYSVYINPACRPGVEGEPDLDGDLVPCSEDRDERELLLLWQKEYLRELRRRFGEDFVMIGNGRPPQEDAELAGLLNGIFYESFPNGPWCWTDREGFLRLLDNQSDGFLSTAKGRTWSILANDQLEQNNFFCLVSSLIAGCLYTELHGSYTFTGWTLSVDSGPPAGEAVLEGNPDSLLTASRAFRNGEARISFNPNGGRNETVFEPAR</sequence>
<evidence type="ECO:0000313" key="1">
    <source>
        <dbReference type="EMBL" id="HER44424.1"/>
    </source>
</evidence>
<comment type="caution">
    <text evidence="1">The sequence shown here is derived from an EMBL/GenBank/DDBJ whole genome shotgun (WGS) entry which is preliminary data.</text>
</comment>
<gene>
    <name evidence="1" type="ORF">ENO08_08195</name>
</gene>
<evidence type="ECO:0008006" key="2">
    <source>
        <dbReference type="Google" id="ProtNLM"/>
    </source>
</evidence>
<dbReference type="PROSITE" id="PS51257">
    <property type="entry name" value="PROKAR_LIPOPROTEIN"/>
    <property type="match status" value="1"/>
</dbReference>
<reference evidence="1" key="1">
    <citation type="journal article" date="2020" name="mSystems">
        <title>Genome- and Community-Level Interaction Insights into Carbon Utilization and Element Cycling Functions of Hydrothermarchaeota in Hydrothermal Sediment.</title>
        <authorList>
            <person name="Zhou Z."/>
            <person name="Liu Y."/>
            <person name="Xu W."/>
            <person name="Pan J."/>
            <person name="Luo Z.H."/>
            <person name="Li M."/>
        </authorList>
    </citation>
    <scope>NUCLEOTIDE SEQUENCE [LARGE SCALE GENOMIC DNA]</scope>
    <source>
        <strain evidence="1">SpSt-1233</strain>
    </source>
</reference>
<accession>A0A7V2AWB7</accession>
<name>A0A7V2AWB7_UNCEI</name>
<dbReference type="Proteomes" id="UP000886069">
    <property type="component" value="Unassembled WGS sequence"/>
</dbReference>
<protein>
    <recommendedName>
        <fullName evidence="2">Glycosyl hydrolase-like 10 domain-containing protein</fullName>
    </recommendedName>
</protein>
<dbReference type="EMBL" id="DSEC01000592">
    <property type="protein sequence ID" value="HER44424.1"/>
    <property type="molecule type" value="Genomic_DNA"/>
</dbReference>
<dbReference type="AlphaFoldDB" id="A0A7V2AWB7"/>
<proteinExistence type="predicted"/>
<organism evidence="1">
    <name type="scientific">Eiseniibacteriota bacterium</name>
    <dbReference type="NCBI Taxonomy" id="2212470"/>
    <lineage>
        <taxon>Bacteria</taxon>
        <taxon>Candidatus Eiseniibacteriota</taxon>
    </lineage>
</organism>